<evidence type="ECO:0000313" key="1">
    <source>
        <dbReference type="EMBL" id="CAK1544993.1"/>
    </source>
</evidence>
<dbReference type="EMBL" id="CAVLEF010000006">
    <property type="protein sequence ID" value="CAK1544993.1"/>
    <property type="molecule type" value="Genomic_DNA"/>
</dbReference>
<gene>
    <name evidence="1" type="ORF">LNINA_LOCUS4690</name>
</gene>
<evidence type="ECO:0000313" key="2">
    <source>
        <dbReference type="Proteomes" id="UP001497472"/>
    </source>
</evidence>
<accession>A0AAV1J6J5</accession>
<dbReference type="Proteomes" id="UP001497472">
    <property type="component" value="Unassembled WGS sequence"/>
</dbReference>
<protein>
    <submittedName>
        <fullName evidence="1">Uncharacterized protein</fullName>
    </submittedName>
</protein>
<dbReference type="AlphaFoldDB" id="A0AAV1J6J5"/>
<comment type="caution">
    <text evidence="1">The sequence shown here is derived from an EMBL/GenBank/DDBJ whole genome shotgun (WGS) entry which is preliminary data.</text>
</comment>
<keyword evidence="2" id="KW-1185">Reference proteome</keyword>
<reference evidence="1 2" key="1">
    <citation type="submission" date="2023-11" db="EMBL/GenBank/DDBJ databases">
        <authorList>
            <person name="Okamura Y."/>
        </authorList>
    </citation>
    <scope>NUCLEOTIDE SEQUENCE [LARGE SCALE GENOMIC DNA]</scope>
</reference>
<organism evidence="1 2">
    <name type="scientific">Leptosia nina</name>
    <dbReference type="NCBI Taxonomy" id="320188"/>
    <lineage>
        <taxon>Eukaryota</taxon>
        <taxon>Metazoa</taxon>
        <taxon>Ecdysozoa</taxon>
        <taxon>Arthropoda</taxon>
        <taxon>Hexapoda</taxon>
        <taxon>Insecta</taxon>
        <taxon>Pterygota</taxon>
        <taxon>Neoptera</taxon>
        <taxon>Endopterygota</taxon>
        <taxon>Lepidoptera</taxon>
        <taxon>Glossata</taxon>
        <taxon>Ditrysia</taxon>
        <taxon>Papilionoidea</taxon>
        <taxon>Pieridae</taxon>
        <taxon>Pierinae</taxon>
        <taxon>Leptosia</taxon>
    </lineage>
</organism>
<name>A0AAV1J6J5_9NEOP</name>
<sequence length="72" mass="8039">MLRSRRSVLVFIDNGLKTSLIAKEVFSSEEHPSYGKEVKRPGDIYQMNGYVCSHNHEGSTNDCGSRSDEAFG</sequence>
<proteinExistence type="predicted"/>